<dbReference type="EMBL" id="LAIR01000002">
    <property type="protein sequence ID" value="KNX38896.1"/>
    <property type="molecule type" value="Genomic_DNA"/>
</dbReference>
<evidence type="ECO:0000256" key="9">
    <source>
        <dbReference type="ARBA" id="ARBA00022977"/>
    </source>
</evidence>
<dbReference type="InterPro" id="IPR029056">
    <property type="entry name" value="Ribokinase-like"/>
</dbReference>
<comment type="catalytic activity">
    <reaction evidence="2">
        <text>4-amino-2-methyl-5-(phosphooxymethyl)pyrimidine + ATP = 4-amino-2-methyl-5-(diphosphooxymethyl)pyrimidine + ADP</text>
        <dbReference type="Rhea" id="RHEA:19893"/>
        <dbReference type="ChEBI" id="CHEBI:30616"/>
        <dbReference type="ChEBI" id="CHEBI:57841"/>
        <dbReference type="ChEBI" id="CHEBI:58354"/>
        <dbReference type="ChEBI" id="CHEBI:456216"/>
        <dbReference type="EC" id="2.7.4.7"/>
    </reaction>
</comment>
<comment type="catalytic activity">
    <reaction evidence="1">
        <text>4-amino-5-hydroxymethyl-2-methylpyrimidine + ATP = 4-amino-2-methyl-5-(phosphooxymethyl)pyrimidine + ADP + H(+)</text>
        <dbReference type="Rhea" id="RHEA:23096"/>
        <dbReference type="ChEBI" id="CHEBI:15378"/>
        <dbReference type="ChEBI" id="CHEBI:16892"/>
        <dbReference type="ChEBI" id="CHEBI:30616"/>
        <dbReference type="ChEBI" id="CHEBI:58354"/>
        <dbReference type="ChEBI" id="CHEBI:456216"/>
        <dbReference type="EC" id="2.7.1.49"/>
    </reaction>
</comment>
<dbReference type="GO" id="GO:0008972">
    <property type="term" value="F:phosphomethylpyrimidine kinase activity"/>
    <property type="evidence" value="ECO:0007669"/>
    <property type="project" value="UniProtKB-EC"/>
</dbReference>
<dbReference type="EC" id="2.7.4.7" evidence="11"/>
<keyword evidence="9" id="KW-0784">Thiamine biosynthesis</keyword>
<name>A0A0L6CM73_9MICO</name>
<dbReference type="RefSeq" id="WP_050671426.1">
    <property type="nucleotide sequence ID" value="NZ_LAIR01000002.1"/>
</dbReference>
<dbReference type="OrthoDB" id="34166at2"/>
<gene>
    <name evidence="11" type="ORF">VV01_19995</name>
</gene>
<dbReference type="Pfam" id="PF08543">
    <property type="entry name" value="Phos_pyr_kin"/>
    <property type="match status" value="1"/>
</dbReference>
<dbReference type="PANTHER" id="PTHR20858">
    <property type="entry name" value="PHOSPHOMETHYLPYRIMIDINE KINASE"/>
    <property type="match status" value="1"/>
</dbReference>
<dbReference type="GO" id="GO:0005524">
    <property type="term" value="F:ATP binding"/>
    <property type="evidence" value="ECO:0007669"/>
    <property type="project" value="UniProtKB-KW"/>
</dbReference>
<evidence type="ECO:0000256" key="7">
    <source>
        <dbReference type="ARBA" id="ARBA00022777"/>
    </source>
</evidence>
<keyword evidence="6" id="KW-0547">Nucleotide-binding</keyword>
<dbReference type="GO" id="GO:0009228">
    <property type="term" value="P:thiamine biosynthetic process"/>
    <property type="evidence" value="ECO:0007669"/>
    <property type="project" value="UniProtKB-KW"/>
</dbReference>
<evidence type="ECO:0000313" key="11">
    <source>
        <dbReference type="EMBL" id="KNX38896.1"/>
    </source>
</evidence>
<accession>A0A0L6CM73</accession>
<dbReference type="STRING" id="1631356.VV01_19995"/>
<keyword evidence="7 11" id="KW-0418">Kinase</keyword>
<comment type="caution">
    <text evidence="11">The sequence shown here is derived from an EMBL/GenBank/DDBJ whole genome shotgun (WGS) entry which is preliminary data.</text>
</comment>
<keyword evidence="5 11" id="KW-0808">Transferase</keyword>
<comment type="function">
    <text evidence="3">Catalyzes the phosphorylation of hydroxymethylpyrimidine phosphate (HMP-P) to HMP-PP, and of HMP to HMP-P.</text>
</comment>
<evidence type="ECO:0000256" key="5">
    <source>
        <dbReference type="ARBA" id="ARBA00022679"/>
    </source>
</evidence>
<evidence type="ECO:0000256" key="8">
    <source>
        <dbReference type="ARBA" id="ARBA00022840"/>
    </source>
</evidence>
<evidence type="ECO:0000256" key="4">
    <source>
        <dbReference type="ARBA" id="ARBA00004769"/>
    </source>
</evidence>
<dbReference type="InterPro" id="IPR013749">
    <property type="entry name" value="PM/HMP-P_kinase-1"/>
</dbReference>
<dbReference type="AlphaFoldDB" id="A0A0L6CM73"/>
<dbReference type="CDD" id="cd01169">
    <property type="entry name" value="HMPP_kinase"/>
    <property type="match status" value="1"/>
</dbReference>
<dbReference type="UniPathway" id="UPA00060">
    <property type="reaction ID" value="UER00138"/>
</dbReference>
<dbReference type="SUPFAM" id="SSF53613">
    <property type="entry name" value="Ribokinase-like"/>
    <property type="match status" value="1"/>
</dbReference>
<evidence type="ECO:0000256" key="6">
    <source>
        <dbReference type="ARBA" id="ARBA00022741"/>
    </source>
</evidence>
<dbReference type="PANTHER" id="PTHR20858:SF17">
    <property type="entry name" value="HYDROXYMETHYLPYRIMIDINE_PHOSPHOMETHYLPYRIMIDINE KINASE THI20-RELATED"/>
    <property type="match status" value="1"/>
</dbReference>
<evidence type="ECO:0000256" key="2">
    <source>
        <dbReference type="ARBA" id="ARBA00000565"/>
    </source>
</evidence>
<sequence length="273" mass="27890">MTRPPVVLSIAGSDPSGGAGIQADLKTFSALGAYGCAAMTALTAQSTQGVTGIHVVPADFVRSQVETLVADVRLDAVKIGMLAAADVADTVSALIPSLRCPVVLDPVMVSTSGSRLLDEDAMAAVRRLVPLASVITPNLPEAAELLGGPVATSVGEMRAQARALLDDVGAQRVLLKGGHGNGPESVDVWADSSSTVELTAPRVDTANTHGTGCTLSSAIAPLRPAYDEWLPAVRAAKVWLTGALQAADELSIGQGAGPVHHFHQLWPVLSTAG</sequence>
<feature type="domain" description="Pyridoxamine kinase/Phosphomethylpyrimidine kinase" evidence="10">
    <location>
        <begin position="14"/>
        <end position="260"/>
    </location>
</feature>
<dbReference type="Gene3D" id="3.40.1190.20">
    <property type="match status" value="1"/>
</dbReference>
<organism evidence="11 12">
    <name type="scientific">Luteipulveratus halotolerans</name>
    <dbReference type="NCBI Taxonomy" id="1631356"/>
    <lineage>
        <taxon>Bacteria</taxon>
        <taxon>Bacillati</taxon>
        <taxon>Actinomycetota</taxon>
        <taxon>Actinomycetes</taxon>
        <taxon>Micrococcales</taxon>
        <taxon>Dermacoccaceae</taxon>
        <taxon>Luteipulveratus</taxon>
    </lineage>
</organism>
<dbReference type="PATRIC" id="fig|1631356.3.peg.4016"/>
<evidence type="ECO:0000256" key="3">
    <source>
        <dbReference type="ARBA" id="ARBA00003848"/>
    </source>
</evidence>
<evidence type="ECO:0000259" key="10">
    <source>
        <dbReference type="Pfam" id="PF08543"/>
    </source>
</evidence>
<keyword evidence="8" id="KW-0067">ATP-binding</keyword>
<dbReference type="NCBIfam" id="TIGR00097">
    <property type="entry name" value="HMP-P_kinase"/>
    <property type="match status" value="1"/>
</dbReference>
<comment type="pathway">
    <text evidence="4">Cofactor biosynthesis; thiamine diphosphate biosynthesis; 4-amino-2-methyl-5-diphosphomethylpyrimidine from 5-amino-1-(5-phospho-D-ribosyl)imidazole: step 3/3.</text>
</comment>
<dbReference type="Proteomes" id="UP000037397">
    <property type="component" value="Unassembled WGS sequence"/>
</dbReference>
<dbReference type="GO" id="GO:0009229">
    <property type="term" value="P:thiamine diphosphate biosynthetic process"/>
    <property type="evidence" value="ECO:0007669"/>
    <property type="project" value="UniProtKB-UniPathway"/>
</dbReference>
<dbReference type="FunFam" id="3.40.1190.20:FF:000003">
    <property type="entry name" value="Phosphomethylpyrimidine kinase ThiD"/>
    <property type="match status" value="1"/>
</dbReference>
<dbReference type="GO" id="GO:0008902">
    <property type="term" value="F:hydroxymethylpyrimidine kinase activity"/>
    <property type="evidence" value="ECO:0007669"/>
    <property type="project" value="UniProtKB-EC"/>
</dbReference>
<evidence type="ECO:0000256" key="1">
    <source>
        <dbReference type="ARBA" id="ARBA00000151"/>
    </source>
</evidence>
<evidence type="ECO:0000313" key="12">
    <source>
        <dbReference type="Proteomes" id="UP000037397"/>
    </source>
</evidence>
<proteinExistence type="predicted"/>
<protein>
    <submittedName>
        <fullName evidence="11">Hydroxymethylpyrimidine kinase</fullName>
        <ecNumber evidence="11">2.7.4.7</ecNumber>
    </submittedName>
</protein>
<dbReference type="GO" id="GO:0005829">
    <property type="term" value="C:cytosol"/>
    <property type="evidence" value="ECO:0007669"/>
    <property type="project" value="TreeGrafter"/>
</dbReference>
<dbReference type="InterPro" id="IPR004399">
    <property type="entry name" value="HMP/HMP-P_kinase_dom"/>
</dbReference>
<keyword evidence="12" id="KW-1185">Reference proteome</keyword>
<reference evidence="12" key="1">
    <citation type="submission" date="2015-03" db="EMBL/GenBank/DDBJ databases">
        <title>Luteipulveratus halotolerans sp. nov., a novel actinobacterium (Dermacoccaceae) from Sarawak, Malaysia.</title>
        <authorList>
            <person name="Juboi H."/>
            <person name="Basik A."/>
            <person name="Shamsul S.S."/>
            <person name="Arnold P."/>
            <person name="Schmitt E.K."/>
            <person name="Sanglier J.-J."/>
            <person name="Yeo T."/>
        </authorList>
    </citation>
    <scope>NUCLEOTIDE SEQUENCE [LARGE SCALE GENOMIC DNA]</scope>
    <source>
        <strain evidence="12">C296001</strain>
    </source>
</reference>